<dbReference type="PANTHER" id="PTHR45749">
    <property type="match status" value="1"/>
</dbReference>
<dbReference type="PANTHER" id="PTHR45749:SF21">
    <property type="entry name" value="DUF4371 DOMAIN-CONTAINING PROTEIN"/>
    <property type="match status" value="1"/>
</dbReference>
<name>A0A815RMP9_9BILA</name>
<accession>A0A815RMP9</accession>
<evidence type="ECO:0000313" key="1">
    <source>
        <dbReference type="EMBL" id="CAF1478498.1"/>
    </source>
</evidence>
<reference evidence="1" key="1">
    <citation type="submission" date="2021-02" db="EMBL/GenBank/DDBJ databases">
        <authorList>
            <person name="Nowell W R."/>
        </authorList>
    </citation>
    <scope>NUCLEOTIDE SEQUENCE</scope>
</reference>
<dbReference type="Proteomes" id="UP000663829">
    <property type="component" value="Unassembled WGS sequence"/>
</dbReference>
<proteinExistence type="predicted"/>
<dbReference type="OrthoDB" id="10059613at2759"/>
<dbReference type="EMBL" id="CAJNOQ010020968">
    <property type="protein sequence ID" value="CAF1478498.1"/>
    <property type="molecule type" value="Genomic_DNA"/>
</dbReference>
<dbReference type="AlphaFoldDB" id="A0A815RMP9"/>
<evidence type="ECO:0008006" key="4">
    <source>
        <dbReference type="Google" id="ProtNLM"/>
    </source>
</evidence>
<gene>
    <name evidence="1" type="ORF">GPM918_LOCUS35737</name>
    <name evidence="2" type="ORF">SRO942_LOCUS36461</name>
</gene>
<evidence type="ECO:0000313" key="3">
    <source>
        <dbReference type="Proteomes" id="UP000663829"/>
    </source>
</evidence>
<dbReference type="Proteomes" id="UP000681722">
    <property type="component" value="Unassembled WGS sequence"/>
</dbReference>
<protein>
    <recommendedName>
        <fullName evidence="4">DUF4371 domain-containing protein</fullName>
    </recommendedName>
</protein>
<organism evidence="1 3">
    <name type="scientific">Didymodactylos carnosus</name>
    <dbReference type="NCBI Taxonomy" id="1234261"/>
    <lineage>
        <taxon>Eukaryota</taxon>
        <taxon>Metazoa</taxon>
        <taxon>Spiralia</taxon>
        <taxon>Gnathifera</taxon>
        <taxon>Rotifera</taxon>
        <taxon>Eurotatoria</taxon>
        <taxon>Bdelloidea</taxon>
        <taxon>Philodinida</taxon>
        <taxon>Philodinidae</taxon>
        <taxon>Didymodactylos</taxon>
    </lineage>
</organism>
<evidence type="ECO:0000313" key="2">
    <source>
        <dbReference type="EMBL" id="CAF4344085.1"/>
    </source>
</evidence>
<sequence>MKISGHSSLNKAEILVLRSLSKISNRKWFSLICDETIDESTLEQLNITVRSVNNNYNVFEDVIGLYEISRQNAPTIVEAILDTLTRYGLDIGEFQYL</sequence>
<keyword evidence="3" id="KW-1185">Reference proteome</keyword>
<dbReference type="EMBL" id="CAJOBC010086444">
    <property type="protein sequence ID" value="CAF4344085.1"/>
    <property type="molecule type" value="Genomic_DNA"/>
</dbReference>
<comment type="caution">
    <text evidence="1">The sequence shown here is derived from an EMBL/GenBank/DDBJ whole genome shotgun (WGS) entry which is preliminary data.</text>
</comment>